<feature type="signal peptide" evidence="1">
    <location>
        <begin position="1"/>
        <end position="32"/>
    </location>
</feature>
<dbReference type="EMBL" id="FTNV01000002">
    <property type="protein sequence ID" value="SIS16964.1"/>
    <property type="molecule type" value="Genomic_DNA"/>
</dbReference>
<evidence type="ECO:0000256" key="1">
    <source>
        <dbReference type="SAM" id="SignalP"/>
    </source>
</evidence>
<proteinExistence type="predicted"/>
<dbReference type="Proteomes" id="UP000186019">
    <property type="component" value="Unassembled WGS sequence"/>
</dbReference>
<feature type="chain" id="PRO_5009942237" description="DUF3108 domain-containing protein" evidence="1">
    <location>
        <begin position="33"/>
        <end position="255"/>
    </location>
</feature>
<gene>
    <name evidence="2" type="ORF">SAMN05421666_2159</name>
</gene>
<evidence type="ECO:0000313" key="2">
    <source>
        <dbReference type="EMBL" id="SIS16964.1"/>
    </source>
</evidence>
<sequence>MIEIKKRWIAVMSNPFRLSLILGLLLAPCVNAQQTDDAIFVNQASNFNVTVRQTAEISGARVLGVLRARHTYGDRPELYAHVPSDWKGAFCARLVTADGFLEATGTYDTQGRTGSFHRLEFGSDQQSNRAWMDRLRDLPIDSVAIRVRAGACDAPAGPDTVAFWNMPPSGAGAEPAKLYFNSLRASDVILYQGDAAKPVKCSMIRTGLRKAYDTICPIEGMAGAEGLPMEIKLFALRNGDVDPPVIFSLHGLPRP</sequence>
<accession>A0A1N7GWL4</accession>
<dbReference type="AlphaFoldDB" id="A0A1N7GWL4"/>
<protein>
    <recommendedName>
        <fullName evidence="4">DUF3108 domain-containing protein</fullName>
    </recommendedName>
</protein>
<name>A0A1N7GWL4_9RHOB</name>
<keyword evidence="3" id="KW-1185">Reference proteome</keyword>
<reference evidence="2 3" key="1">
    <citation type="submission" date="2017-01" db="EMBL/GenBank/DDBJ databases">
        <authorList>
            <person name="Mah S.A."/>
            <person name="Swanson W.J."/>
            <person name="Moy G.W."/>
            <person name="Vacquier V.D."/>
        </authorList>
    </citation>
    <scope>NUCLEOTIDE SEQUENCE [LARGE SCALE GENOMIC DNA]</scope>
    <source>
        <strain evidence="2 3">DSM 29590</strain>
    </source>
</reference>
<evidence type="ECO:0000313" key="3">
    <source>
        <dbReference type="Proteomes" id="UP000186019"/>
    </source>
</evidence>
<organism evidence="2 3">
    <name type="scientific">Roseovarius nanhaiticus</name>
    <dbReference type="NCBI Taxonomy" id="573024"/>
    <lineage>
        <taxon>Bacteria</taxon>
        <taxon>Pseudomonadati</taxon>
        <taxon>Pseudomonadota</taxon>
        <taxon>Alphaproteobacteria</taxon>
        <taxon>Rhodobacterales</taxon>
        <taxon>Roseobacteraceae</taxon>
        <taxon>Roseovarius</taxon>
    </lineage>
</organism>
<evidence type="ECO:0008006" key="4">
    <source>
        <dbReference type="Google" id="ProtNLM"/>
    </source>
</evidence>
<keyword evidence="1" id="KW-0732">Signal</keyword>
<dbReference type="STRING" id="573024.SAMN05216208_3459"/>